<reference evidence="2" key="1">
    <citation type="submission" date="2020-02" db="EMBL/GenBank/DDBJ databases">
        <authorList>
            <person name="Meier V. D."/>
        </authorList>
    </citation>
    <scope>NUCLEOTIDE SEQUENCE</scope>
    <source>
        <strain evidence="2">AVDCRST_MAG16</strain>
    </source>
</reference>
<gene>
    <name evidence="2" type="ORF">AVDCRST_MAG16-241</name>
</gene>
<dbReference type="GO" id="GO:0004784">
    <property type="term" value="F:superoxide dismutase activity"/>
    <property type="evidence" value="ECO:0007669"/>
    <property type="project" value="UniProtKB-EC"/>
</dbReference>
<dbReference type="AlphaFoldDB" id="A0A6J4KQC6"/>
<evidence type="ECO:0000313" key="2">
    <source>
        <dbReference type="EMBL" id="CAA9312053.1"/>
    </source>
</evidence>
<proteinExistence type="predicted"/>
<organism evidence="2">
    <name type="scientific">uncultured Frankineae bacterium</name>
    <dbReference type="NCBI Taxonomy" id="437475"/>
    <lineage>
        <taxon>Bacteria</taxon>
        <taxon>Bacillati</taxon>
        <taxon>Actinomycetota</taxon>
        <taxon>Actinomycetes</taxon>
        <taxon>Frankiales</taxon>
        <taxon>environmental samples</taxon>
    </lineage>
</organism>
<sequence>APAPHPDPQDRRLGPLRPSLRRLRPRPGPHRGAVRQGHAGEVPRQRGPGLPRPRAEDHRRPGHARQAPPRRAVARLLQGRALREVPRPAHADQQHDQAGQRHRRQAEDRPGRGPEAPGRHRPDRDDLLGDQGQDVREARGV</sequence>
<evidence type="ECO:0000256" key="1">
    <source>
        <dbReference type="SAM" id="MobiDB-lite"/>
    </source>
</evidence>
<keyword evidence="2" id="KW-0560">Oxidoreductase</keyword>
<accession>A0A6J4KQC6</accession>
<feature type="non-terminal residue" evidence="2">
    <location>
        <position position="141"/>
    </location>
</feature>
<dbReference type="EC" id="1.15.1.1" evidence="2"/>
<feature type="compositionally biased region" description="Low complexity" evidence="1">
    <location>
        <begin position="64"/>
        <end position="78"/>
    </location>
</feature>
<feature type="compositionally biased region" description="Basic and acidic residues" evidence="1">
    <location>
        <begin position="81"/>
        <end position="141"/>
    </location>
</feature>
<name>A0A6J4KQC6_9ACTN</name>
<feature type="region of interest" description="Disordered" evidence="1">
    <location>
        <begin position="1"/>
        <end position="141"/>
    </location>
</feature>
<feature type="compositionally biased region" description="Basic residues" evidence="1">
    <location>
        <begin position="19"/>
        <end position="33"/>
    </location>
</feature>
<dbReference type="EMBL" id="CADCUE010000018">
    <property type="protein sequence ID" value="CAA9312053.1"/>
    <property type="molecule type" value="Genomic_DNA"/>
</dbReference>
<feature type="non-terminal residue" evidence="2">
    <location>
        <position position="1"/>
    </location>
</feature>
<protein>
    <submittedName>
        <fullName evidence="2">Nickel-dependent superoxide dismutase</fullName>
        <ecNumber evidence="2">1.15.1.1</ecNumber>
    </submittedName>
</protein>